<dbReference type="SUPFAM" id="SSF51004">
    <property type="entry name" value="C-terminal (heme d1) domain of cytochrome cd1-nitrite reductase"/>
    <property type="match status" value="1"/>
</dbReference>
<dbReference type="AlphaFoldDB" id="A0A401Z4M0"/>
<organism evidence="1 2">
    <name type="scientific">Embleya hyalina</name>
    <dbReference type="NCBI Taxonomy" id="516124"/>
    <lineage>
        <taxon>Bacteria</taxon>
        <taxon>Bacillati</taxon>
        <taxon>Actinomycetota</taxon>
        <taxon>Actinomycetes</taxon>
        <taxon>Kitasatosporales</taxon>
        <taxon>Streptomycetaceae</taxon>
        <taxon>Embleya</taxon>
    </lineage>
</organism>
<dbReference type="RefSeq" id="WP_160161821.1">
    <property type="nucleotide sequence ID" value="NZ_BIFH01000053.1"/>
</dbReference>
<proteinExistence type="predicted"/>
<dbReference type="EMBL" id="BIFH01000053">
    <property type="protein sequence ID" value="GCE01785.1"/>
    <property type="molecule type" value="Genomic_DNA"/>
</dbReference>
<dbReference type="InterPro" id="IPR019405">
    <property type="entry name" value="Lactonase_7-beta_prop"/>
</dbReference>
<keyword evidence="2" id="KW-1185">Reference proteome</keyword>
<dbReference type="InterPro" id="IPR051200">
    <property type="entry name" value="Host-pathogen_enzymatic-act"/>
</dbReference>
<comment type="caution">
    <text evidence="1">The sequence shown here is derived from an EMBL/GenBank/DDBJ whole genome shotgun (WGS) entry which is preliminary data.</text>
</comment>
<name>A0A401Z4M0_9ACTN</name>
<dbReference type="OrthoDB" id="4331507at2"/>
<dbReference type="PANTHER" id="PTHR47197:SF3">
    <property type="entry name" value="DIHYDRO-HEME D1 DEHYDROGENASE"/>
    <property type="match status" value="1"/>
</dbReference>
<dbReference type="InterPro" id="IPR011045">
    <property type="entry name" value="N2O_reductase_N"/>
</dbReference>
<evidence type="ECO:0000313" key="2">
    <source>
        <dbReference type="Proteomes" id="UP000286931"/>
    </source>
</evidence>
<dbReference type="Proteomes" id="UP000286931">
    <property type="component" value="Unassembled WGS sequence"/>
</dbReference>
<accession>A0A401Z4M0</accession>
<evidence type="ECO:0000313" key="1">
    <source>
        <dbReference type="EMBL" id="GCE01785.1"/>
    </source>
</evidence>
<dbReference type="InterPro" id="IPR011048">
    <property type="entry name" value="Haem_d1_sf"/>
</dbReference>
<gene>
    <name evidence="1" type="ORF">EHYA_09559</name>
</gene>
<dbReference type="SUPFAM" id="SSF50974">
    <property type="entry name" value="Nitrous oxide reductase, N-terminal domain"/>
    <property type="match status" value="1"/>
</dbReference>
<dbReference type="SUPFAM" id="SSF75011">
    <property type="entry name" value="3-carboxy-cis,cis-mucoante lactonizing enzyme"/>
    <property type="match status" value="1"/>
</dbReference>
<dbReference type="Pfam" id="PF10282">
    <property type="entry name" value="Lactonase"/>
    <property type="match status" value="1"/>
</dbReference>
<dbReference type="PANTHER" id="PTHR47197">
    <property type="entry name" value="PROTEIN NIRF"/>
    <property type="match status" value="1"/>
</dbReference>
<dbReference type="InterPro" id="IPR015943">
    <property type="entry name" value="WD40/YVTN_repeat-like_dom_sf"/>
</dbReference>
<protein>
    <submittedName>
        <fullName evidence="1">Uncharacterized protein</fullName>
    </submittedName>
</protein>
<reference evidence="1 2" key="1">
    <citation type="submission" date="2018-12" db="EMBL/GenBank/DDBJ databases">
        <title>Draft genome sequence of Embleya hyalina NBRC 13850T.</title>
        <authorList>
            <person name="Komaki H."/>
            <person name="Hosoyama A."/>
            <person name="Kimura A."/>
            <person name="Ichikawa N."/>
            <person name="Tamura T."/>
        </authorList>
    </citation>
    <scope>NUCLEOTIDE SEQUENCE [LARGE SCALE GENOMIC DNA]</scope>
    <source>
        <strain evidence="1 2">NBRC 13850</strain>
    </source>
</reference>
<sequence>MTTTRLLVPNRGSNELGVIDFASGDGKPVAVAVGVGPCALSVDGGRYVYVADAQSDTITVVDLDAAADHPAPVHLPAGAEPVALALASVAGDRRTLCVVCAGTDRVAVFDAAKPGTLTHMGFVEVGRVPRAIALTPDQAHAVVANWGDDTVSVLPLATPPAKAPCVAVGKRPGAVLVTGTRPYAYVANRDAGTLSILDLHDPAKPSALPDAIGVGRDPRALRLSPDAGRLYVVNYGSDSLSVVDVDPTTGAPRNTQPKTVPVGRQPIDVAVSRDGRVCVADHTDRTITFVDPVTLATTKCAIVTDPGGFAAPRGVAFDHDGSRVHVTDHTGGGVVTVLANPAVAETAQVGKDPTDVAVSPDGKRVLVTCRGDATLHALHAASPKIKGTPLTVACLDDRWSYVGTRTDDGKAAVVPVDDLEPAEPIDLGAGTDLRAAAISRKEYVTIADSGRRRVVTLHHEFPREVTTVLSGLTNPVTVLPSTDGRFVYVSEAGKAVTAYELGENPTKLWTDQTNIHGLAVHPNHADHLYGALWDDDTRPVVVYKNSTNGQGKKTPIAVEFTKGKEPLSPFGIAFSPDGRHLYVTRTPSKKNGVVSVYALGEQDDATHVCDIASGVKGPTTAGVSPTGILYVANTEAGNVLAIVGPDGENPEVHTIAVGSAKPQGVALSPCGRTLYVSYDSAPGSAWELDATGYGLVADSHRKVGGSESIAGLGVSPDGCLLYTCHAGSGQAKQGSVGAFPVPAVLPLAANADPRHLAGSPDHPYVLVADVATPTLHVVDTTHNTVAATPPTLTTKPTGVVWAPGAAKPHIGYVAGDGNLVRIAFDPDAKTITPATPVSLTWDGTPVHATGIAITPDGTTLLVTARDPHRLLLVDSTGGLAPRARVDLDATPTAITVHDPEHVYVTGTRNPEPGVVFTVDVGPPRPDKRIPVGLDPGRPEWCS</sequence>
<dbReference type="Gene3D" id="2.130.10.10">
    <property type="entry name" value="YVTN repeat-like/Quinoprotein amine dehydrogenase"/>
    <property type="match status" value="5"/>
</dbReference>